<dbReference type="AlphaFoldDB" id="A0A0A9AWG1"/>
<reference evidence="1" key="1">
    <citation type="submission" date="2014-09" db="EMBL/GenBank/DDBJ databases">
        <authorList>
            <person name="Magalhaes I.L.F."/>
            <person name="Oliveira U."/>
            <person name="Santos F.R."/>
            <person name="Vidigal T.H.D.A."/>
            <person name="Brescovit A.D."/>
            <person name="Santos A.J."/>
        </authorList>
    </citation>
    <scope>NUCLEOTIDE SEQUENCE</scope>
    <source>
        <tissue evidence="1">Shoot tissue taken approximately 20 cm above the soil surface</tissue>
    </source>
</reference>
<name>A0A0A9AWG1_ARUDO</name>
<evidence type="ECO:0000313" key="1">
    <source>
        <dbReference type="EMBL" id="JAD51437.1"/>
    </source>
</evidence>
<reference evidence="1" key="2">
    <citation type="journal article" date="2015" name="Data Brief">
        <title>Shoot transcriptome of the giant reed, Arundo donax.</title>
        <authorList>
            <person name="Barrero R.A."/>
            <person name="Guerrero F.D."/>
            <person name="Moolhuijzen P."/>
            <person name="Goolsby J.A."/>
            <person name="Tidwell J."/>
            <person name="Bellgard S.E."/>
            <person name="Bellgard M.I."/>
        </authorList>
    </citation>
    <scope>NUCLEOTIDE SEQUENCE</scope>
    <source>
        <tissue evidence="1">Shoot tissue taken approximately 20 cm above the soil surface</tissue>
    </source>
</reference>
<protein>
    <submittedName>
        <fullName evidence="1">Uncharacterized protein</fullName>
    </submittedName>
</protein>
<organism evidence="1">
    <name type="scientific">Arundo donax</name>
    <name type="common">Giant reed</name>
    <name type="synonym">Donax arundinaceus</name>
    <dbReference type="NCBI Taxonomy" id="35708"/>
    <lineage>
        <taxon>Eukaryota</taxon>
        <taxon>Viridiplantae</taxon>
        <taxon>Streptophyta</taxon>
        <taxon>Embryophyta</taxon>
        <taxon>Tracheophyta</taxon>
        <taxon>Spermatophyta</taxon>
        <taxon>Magnoliopsida</taxon>
        <taxon>Liliopsida</taxon>
        <taxon>Poales</taxon>
        <taxon>Poaceae</taxon>
        <taxon>PACMAD clade</taxon>
        <taxon>Arundinoideae</taxon>
        <taxon>Arundineae</taxon>
        <taxon>Arundo</taxon>
    </lineage>
</organism>
<sequence>MHRWGKCINKPLKTASHHFRAWNDNANMNYI</sequence>
<dbReference type="EMBL" id="GBRH01246458">
    <property type="protein sequence ID" value="JAD51437.1"/>
    <property type="molecule type" value="Transcribed_RNA"/>
</dbReference>
<accession>A0A0A9AWG1</accession>
<proteinExistence type="predicted"/>